<organism evidence="3 4">
    <name type="scientific">Mortierella polycephala</name>
    <dbReference type="NCBI Taxonomy" id="41804"/>
    <lineage>
        <taxon>Eukaryota</taxon>
        <taxon>Fungi</taxon>
        <taxon>Fungi incertae sedis</taxon>
        <taxon>Mucoromycota</taxon>
        <taxon>Mortierellomycotina</taxon>
        <taxon>Mortierellomycetes</taxon>
        <taxon>Mortierellales</taxon>
        <taxon>Mortierellaceae</taxon>
        <taxon>Mortierella</taxon>
    </lineage>
</organism>
<sequence length="399" mass="45063">MPFAIGVENADEFTKYLINVVVVTASVAWLFLLFVRSIDEKVYKQWKPFSVAMMLQLFFVTLRNLSTLLLSSGFAIPCQWIAVVGGVIYQLFAISAECAMLIRCRSFTRYPKMVTYLTIPTWVVRLGLCIWLVTTIKAPDNEAGFACDVVMDWNLSAIMQYFKIATEVVILVFFLERVIALHRSSRGMEVDSNHNHWRRLALINAGITFLVILFEVLVGQITVYLTGYLFLTYSLVNLIQATLVVFIVEDTKNVFKKRVASSNNASKQGHGNSSHSANHREGDSSTVSYADGVAAAKSARLHDSSMLPVGAQQPWSLTMRTPSVMPESIPVQYSPQHERPSSSFYDFGQVDQKTNPNRHWDIDVESQDTADSNRWRHSKAEDEIPMTLAKGREDLSRRQ</sequence>
<feature type="transmembrane region" description="Helical" evidence="2">
    <location>
        <begin position="80"/>
        <end position="102"/>
    </location>
</feature>
<dbReference type="OrthoDB" id="2397585at2759"/>
<keyword evidence="2" id="KW-1133">Transmembrane helix</keyword>
<feature type="region of interest" description="Disordered" evidence="1">
    <location>
        <begin position="261"/>
        <end position="285"/>
    </location>
</feature>
<evidence type="ECO:0000313" key="3">
    <source>
        <dbReference type="EMBL" id="KAG0256111.1"/>
    </source>
</evidence>
<feature type="transmembrane region" description="Helical" evidence="2">
    <location>
        <begin position="114"/>
        <end position="133"/>
    </location>
</feature>
<feature type="transmembrane region" description="Helical" evidence="2">
    <location>
        <begin position="227"/>
        <end position="248"/>
    </location>
</feature>
<proteinExistence type="predicted"/>
<dbReference type="EMBL" id="JAAAJA010000316">
    <property type="protein sequence ID" value="KAG0256111.1"/>
    <property type="molecule type" value="Genomic_DNA"/>
</dbReference>
<evidence type="ECO:0000256" key="2">
    <source>
        <dbReference type="SAM" id="Phobius"/>
    </source>
</evidence>
<protein>
    <submittedName>
        <fullName evidence="3">Uncharacterized protein</fullName>
    </submittedName>
</protein>
<feature type="transmembrane region" description="Helical" evidence="2">
    <location>
        <begin position="158"/>
        <end position="179"/>
    </location>
</feature>
<evidence type="ECO:0000313" key="4">
    <source>
        <dbReference type="Proteomes" id="UP000726737"/>
    </source>
</evidence>
<accession>A0A9P6U183</accession>
<keyword evidence="4" id="KW-1185">Reference proteome</keyword>
<reference evidence="3" key="1">
    <citation type="journal article" date="2020" name="Fungal Divers.">
        <title>Resolving the Mortierellaceae phylogeny through synthesis of multi-gene phylogenetics and phylogenomics.</title>
        <authorList>
            <person name="Vandepol N."/>
            <person name="Liber J."/>
            <person name="Desiro A."/>
            <person name="Na H."/>
            <person name="Kennedy M."/>
            <person name="Barry K."/>
            <person name="Grigoriev I.V."/>
            <person name="Miller A.N."/>
            <person name="O'Donnell K."/>
            <person name="Stajich J.E."/>
            <person name="Bonito G."/>
        </authorList>
    </citation>
    <scope>NUCLEOTIDE SEQUENCE</scope>
    <source>
        <strain evidence="3">KOD948</strain>
    </source>
</reference>
<feature type="transmembrane region" description="Helical" evidence="2">
    <location>
        <begin position="16"/>
        <end position="35"/>
    </location>
</feature>
<dbReference type="AlphaFoldDB" id="A0A9P6U183"/>
<feature type="transmembrane region" description="Helical" evidence="2">
    <location>
        <begin position="55"/>
        <end position="74"/>
    </location>
</feature>
<name>A0A9P6U183_9FUNG</name>
<feature type="transmembrane region" description="Helical" evidence="2">
    <location>
        <begin position="200"/>
        <end position="221"/>
    </location>
</feature>
<evidence type="ECO:0000256" key="1">
    <source>
        <dbReference type="SAM" id="MobiDB-lite"/>
    </source>
</evidence>
<feature type="compositionally biased region" description="Basic and acidic residues" evidence="1">
    <location>
        <begin position="390"/>
        <end position="399"/>
    </location>
</feature>
<keyword evidence="2" id="KW-0472">Membrane</keyword>
<feature type="compositionally biased region" description="Polar residues" evidence="1">
    <location>
        <begin position="261"/>
        <end position="276"/>
    </location>
</feature>
<gene>
    <name evidence="3" type="ORF">BG011_004745</name>
</gene>
<feature type="compositionally biased region" description="Basic and acidic residues" evidence="1">
    <location>
        <begin position="371"/>
        <end position="382"/>
    </location>
</feature>
<dbReference type="Proteomes" id="UP000726737">
    <property type="component" value="Unassembled WGS sequence"/>
</dbReference>
<feature type="region of interest" description="Disordered" evidence="1">
    <location>
        <begin position="351"/>
        <end position="399"/>
    </location>
</feature>
<keyword evidence="2" id="KW-0812">Transmembrane</keyword>
<comment type="caution">
    <text evidence="3">The sequence shown here is derived from an EMBL/GenBank/DDBJ whole genome shotgun (WGS) entry which is preliminary data.</text>
</comment>